<dbReference type="OrthoDB" id="1300289at2759"/>
<protein>
    <submittedName>
        <fullName evidence="4">Uncharacterized protein LOC109704314</fullName>
    </submittedName>
</protein>
<accession>A0A6P5EBF1</accession>
<feature type="compositionally biased region" description="Basic residues" evidence="1">
    <location>
        <begin position="455"/>
        <end position="466"/>
    </location>
</feature>
<dbReference type="PANTHER" id="PTHR46033:SF65">
    <property type="entry name" value="AMINOTRANSFERASE-LIKE PLANT MOBILE DOMAIN-CONTAINING PROTEIN"/>
    <property type="match status" value="1"/>
</dbReference>
<evidence type="ECO:0000259" key="2">
    <source>
        <dbReference type="Pfam" id="PF10536"/>
    </source>
</evidence>
<feature type="compositionally biased region" description="Low complexity" evidence="1">
    <location>
        <begin position="427"/>
        <end position="449"/>
    </location>
</feature>
<evidence type="ECO:0000313" key="3">
    <source>
        <dbReference type="Proteomes" id="UP000515123"/>
    </source>
</evidence>
<evidence type="ECO:0000313" key="4">
    <source>
        <dbReference type="RefSeq" id="XP_020080654.1"/>
    </source>
</evidence>
<keyword evidence="3" id="KW-1185">Reference proteome</keyword>
<name>A0A6P5EBF1_ANACO</name>
<dbReference type="AlphaFoldDB" id="A0A6P5EBF1"/>
<dbReference type="GO" id="GO:0010073">
    <property type="term" value="P:meristem maintenance"/>
    <property type="evidence" value="ECO:0007669"/>
    <property type="project" value="InterPro"/>
</dbReference>
<dbReference type="Proteomes" id="UP000515123">
    <property type="component" value="Unplaced"/>
</dbReference>
<organism evidence="3 4">
    <name type="scientific">Ananas comosus</name>
    <name type="common">Pineapple</name>
    <name type="synonym">Ananas ananas</name>
    <dbReference type="NCBI Taxonomy" id="4615"/>
    <lineage>
        <taxon>Eukaryota</taxon>
        <taxon>Viridiplantae</taxon>
        <taxon>Streptophyta</taxon>
        <taxon>Embryophyta</taxon>
        <taxon>Tracheophyta</taxon>
        <taxon>Spermatophyta</taxon>
        <taxon>Magnoliopsida</taxon>
        <taxon>Liliopsida</taxon>
        <taxon>Poales</taxon>
        <taxon>Bromeliaceae</taxon>
        <taxon>Bromelioideae</taxon>
        <taxon>Ananas</taxon>
    </lineage>
</organism>
<dbReference type="PANTHER" id="PTHR46033">
    <property type="entry name" value="PROTEIN MAIN-LIKE 2"/>
    <property type="match status" value="1"/>
</dbReference>
<gene>
    <name evidence="4" type="primary">LOC109704314</name>
</gene>
<feature type="domain" description="Aminotransferase-like plant mobile" evidence="2">
    <location>
        <begin position="52"/>
        <end position="381"/>
    </location>
</feature>
<dbReference type="InterPro" id="IPR019557">
    <property type="entry name" value="AminoTfrase-like_pln_mobile"/>
</dbReference>
<dbReference type="GeneID" id="109704314"/>
<dbReference type="Pfam" id="PF10536">
    <property type="entry name" value="PMD"/>
    <property type="match status" value="1"/>
</dbReference>
<feature type="region of interest" description="Disordered" evidence="1">
    <location>
        <begin position="427"/>
        <end position="503"/>
    </location>
</feature>
<evidence type="ECO:0000256" key="1">
    <source>
        <dbReference type="SAM" id="MobiDB-lite"/>
    </source>
</evidence>
<sequence length="535" mass="59836">MDLVHQLFAPNWLNNCPLTRKSLRTWPSTSEAYLTWLDRVEAAFGDFWQEVGIYEAIQLSRHSPIVDNLLLAAALCFWSPASNVFLFKRGPFTPTLFDVAAITGLRPHGVSISMSYNPDGVSEFEDRLDLNDLAYSKFIRKFAGEFPAPVTKNEHTSFLLYWLCHNLFCTRSQKINRDFVPIAVGLSNGDRLALGPYFLAFVYREIFNSLKTLHSGDGIAISSGCGVFWFLQMFLQFYIPALCQSPFNPTSVAQFDSYGLALGCPQPMTLGQPSDFLTYFKIFYEPSPESAVSWAPFPDRLTGPSWFLARFEAIRDELASSRASEYLEVRYSYLTPRDLHVGLKSRSKLLPSTEAYSPQYVARQFGFVQPIPAPSKFFTINTADHRPPTKSIAEADKISAMGNRLRRFFKLVSFRPNYTGVALTGYATSTPASSSVPTSNKRPTETVQVTPPPTSKRRKLVAKRQFRQAEGVPSADKLEDTAEDMPSASIPTTRTEDIPSANIPLEETVVPSSATEQSHVPTETIDIGLRQVSCQ</sequence>
<reference evidence="3" key="1">
    <citation type="journal article" date="2015" name="Nat. Genet.">
        <title>The pineapple genome and the evolution of CAM photosynthesis.</title>
        <authorList>
            <person name="Ming R."/>
            <person name="VanBuren R."/>
            <person name="Wai C.M."/>
            <person name="Tang H."/>
            <person name="Schatz M.C."/>
            <person name="Bowers J.E."/>
            <person name="Lyons E."/>
            <person name="Wang M.L."/>
            <person name="Chen J."/>
            <person name="Biggers E."/>
            <person name="Zhang J."/>
            <person name="Huang L."/>
            <person name="Zhang L."/>
            <person name="Miao W."/>
            <person name="Zhang J."/>
            <person name="Ye Z."/>
            <person name="Miao C."/>
            <person name="Lin Z."/>
            <person name="Wang H."/>
            <person name="Zhou H."/>
            <person name="Yim W.C."/>
            <person name="Priest H.D."/>
            <person name="Zheng C."/>
            <person name="Woodhouse M."/>
            <person name="Edger P.P."/>
            <person name="Guyot R."/>
            <person name="Guo H.B."/>
            <person name="Guo H."/>
            <person name="Zheng G."/>
            <person name="Singh R."/>
            <person name="Sharma A."/>
            <person name="Min X."/>
            <person name="Zheng Y."/>
            <person name="Lee H."/>
            <person name="Gurtowski J."/>
            <person name="Sedlazeck F.J."/>
            <person name="Harkess A."/>
            <person name="McKain M.R."/>
            <person name="Liao Z."/>
            <person name="Fang J."/>
            <person name="Liu J."/>
            <person name="Zhang X."/>
            <person name="Zhang Q."/>
            <person name="Hu W."/>
            <person name="Qin Y."/>
            <person name="Wang K."/>
            <person name="Chen L.Y."/>
            <person name="Shirley N."/>
            <person name="Lin Y.R."/>
            <person name="Liu L.Y."/>
            <person name="Hernandez A.G."/>
            <person name="Wright C.L."/>
            <person name="Bulone V."/>
            <person name="Tuskan G.A."/>
            <person name="Heath K."/>
            <person name="Zee F."/>
            <person name="Moore P.H."/>
            <person name="Sunkar R."/>
            <person name="Leebens-Mack J.H."/>
            <person name="Mockler T."/>
            <person name="Bennetzen J.L."/>
            <person name="Freeling M."/>
            <person name="Sankoff D."/>
            <person name="Paterson A.H."/>
            <person name="Zhu X."/>
            <person name="Yang X."/>
            <person name="Smith J.A."/>
            <person name="Cushman J.C."/>
            <person name="Paull R.E."/>
            <person name="Yu Q."/>
        </authorList>
    </citation>
    <scope>NUCLEOTIDE SEQUENCE [LARGE SCALE GENOMIC DNA]</scope>
    <source>
        <strain evidence="3">cv. F153</strain>
    </source>
</reference>
<proteinExistence type="predicted"/>
<dbReference type="InterPro" id="IPR044824">
    <property type="entry name" value="MAIN-like"/>
</dbReference>
<reference evidence="4" key="2">
    <citation type="submission" date="2025-08" db="UniProtKB">
        <authorList>
            <consortium name="RefSeq"/>
        </authorList>
    </citation>
    <scope>IDENTIFICATION</scope>
    <source>
        <tissue evidence="4">Leaf</tissue>
    </source>
</reference>
<dbReference type="RefSeq" id="XP_020080654.1">
    <property type="nucleotide sequence ID" value="XM_020225065.1"/>
</dbReference>